<accession>A0ABV7RCV7</accession>
<dbReference type="Gene3D" id="6.10.250.690">
    <property type="match status" value="1"/>
</dbReference>
<dbReference type="PANTHER" id="PTHR48111:SF67">
    <property type="entry name" value="TRANSCRIPTIONAL REGULATORY PROTEIN TCTD"/>
    <property type="match status" value="1"/>
</dbReference>
<dbReference type="InterPro" id="IPR036388">
    <property type="entry name" value="WH-like_DNA-bd_sf"/>
</dbReference>
<evidence type="ECO:0000256" key="3">
    <source>
        <dbReference type="ARBA" id="ARBA00023163"/>
    </source>
</evidence>
<keyword evidence="4" id="KW-0597">Phosphoprotein</keyword>
<dbReference type="Pfam" id="PF00486">
    <property type="entry name" value="Trans_reg_C"/>
    <property type="match status" value="1"/>
</dbReference>
<feature type="DNA-binding region" description="OmpR/PhoB-type" evidence="5">
    <location>
        <begin position="124"/>
        <end position="220"/>
    </location>
</feature>
<dbReference type="InterPro" id="IPR039420">
    <property type="entry name" value="WalR-like"/>
</dbReference>
<dbReference type="Proteomes" id="UP001595741">
    <property type="component" value="Unassembled WGS sequence"/>
</dbReference>
<dbReference type="SMART" id="SM00862">
    <property type="entry name" value="Trans_reg_C"/>
    <property type="match status" value="1"/>
</dbReference>
<keyword evidence="2 5" id="KW-0238">DNA-binding</keyword>
<dbReference type="Gene3D" id="1.10.10.10">
    <property type="entry name" value="Winged helix-like DNA-binding domain superfamily/Winged helix DNA-binding domain"/>
    <property type="match status" value="1"/>
</dbReference>
<dbReference type="InterPro" id="IPR011006">
    <property type="entry name" value="CheY-like_superfamily"/>
</dbReference>
<evidence type="ECO:0000313" key="8">
    <source>
        <dbReference type="EMBL" id="MFC3531403.1"/>
    </source>
</evidence>
<dbReference type="SMART" id="SM00448">
    <property type="entry name" value="REC"/>
    <property type="match status" value="1"/>
</dbReference>
<dbReference type="PANTHER" id="PTHR48111">
    <property type="entry name" value="REGULATOR OF RPOS"/>
    <property type="match status" value="1"/>
</dbReference>
<evidence type="ECO:0000256" key="5">
    <source>
        <dbReference type="PROSITE-ProRule" id="PRU01091"/>
    </source>
</evidence>
<sequence length="222" mass="24480">MRLLLVEDNPDIALWLQKALSASGHAVDVAADGVQADQLLSYEPYALVILDIGLPRMDGFEVLKRLRRRGNKVPVLVLTAQTGVDARVHGLDLGADDYLGKPFELAELEARVRALLRRSQGKEDGALQCGELSFEPASKRYSVRGQPLALTPREMAVLEVLLYRQGKPVSKEALAEQVVRLDQDLSPDAMEIYVHRLRKKLADSGVVILTLRGLGYMLDVAT</sequence>
<dbReference type="CDD" id="cd00383">
    <property type="entry name" value="trans_reg_C"/>
    <property type="match status" value="1"/>
</dbReference>
<dbReference type="Pfam" id="PF00072">
    <property type="entry name" value="Response_reg"/>
    <property type="match status" value="1"/>
</dbReference>
<dbReference type="InterPro" id="IPR001789">
    <property type="entry name" value="Sig_transdc_resp-reg_receiver"/>
</dbReference>
<keyword evidence="9" id="KW-1185">Reference proteome</keyword>
<dbReference type="PROSITE" id="PS51755">
    <property type="entry name" value="OMPR_PHOB"/>
    <property type="match status" value="1"/>
</dbReference>
<protein>
    <submittedName>
        <fullName evidence="8">Response regulator</fullName>
    </submittedName>
</protein>
<evidence type="ECO:0000256" key="2">
    <source>
        <dbReference type="ARBA" id="ARBA00023125"/>
    </source>
</evidence>
<evidence type="ECO:0000259" key="7">
    <source>
        <dbReference type="PROSITE" id="PS51755"/>
    </source>
</evidence>
<keyword evidence="1" id="KW-0805">Transcription regulation</keyword>
<dbReference type="EMBL" id="JBHRXN010000010">
    <property type="protein sequence ID" value="MFC3531403.1"/>
    <property type="molecule type" value="Genomic_DNA"/>
</dbReference>
<feature type="domain" description="OmpR/PhoB-type" evidence="7">
    <location>
        <begin position="124"/>
        <end position="220"/>
    </location>
</feature>
<dbReference type="RefSeq" id="WP_386088784.1">
    <property type="nucleotide sequence ID" value="NZ_JBHRXN010000010.1"/>
</dbReference>
<dbReference type="PROSITE" id="PS50110">
    <property type="entry name" value="RESPONSE_REGULATORY"/>
    <property type="match status" value="1"/>
</dbReference>
<dbReference type="InterPro" id="IPR001867">
    <property type="entry name" value="OmpR/PhoB-type_DNA-bd"/>
</dbReference>
<evidence type="ECO:0000313" key="9">
    <source>
        <dbReference type="Proteomes" id="UP001595741"/>
    </source>
</evidence>
<evidence type="ECO:0000256" key="1">
    <source>
        <dbReference type="ARBA" id="ARBA00023015"/>
    </source>
</evidence>
<gene>
    <name evidence="8" type="ORF">ACFOLG_04330</name>
</gene>
<comment type="caution">
    <text evidence="8">The sequence shown here is derived from an EMBL/GenBank/DDBJ whole genome shotgun (WGS) entry which is preliminary data.</text>
</comment>
<dbReference type="Gene3D" id="3.40.50.2300">
    <property type="match status" value="1"/>
</dbReference>
<keyword evidence="3" id="KW-0804">Transcription</keyword>
<proteinExistence type="predicted"/>
<feature type="modified residue" description="4-aspartylphosphate" evidence="4">
    <location>
        <position position="51"/>
    </location>
</feature>
<feature type="domain" description="Response regulatory" evidence="6">
    <location>
        <begin position="2"/>
        <end position="116"/>
    </location>
</feature>
<reference evidence="9" key="1">
    <citation type="journal article" date="2019" name="Int. J. Syst. Evol. Microbiol.">
        <title>The Global Catalogue of Microorganisms (GCM) 10K type strain sequencing project: providing services to taxonomists for standard genome sequencing and annotation.</title>
        <authorList>
            <consortium name="The Broad Institute Genomics Platform"/>
            <consortium name="The Broad Institute Genome Sequencing Center for Infectious Disease"/>
            <person name="Wu L."/>
            <person name="Ma J."/>
        </authorList>
    </citation>
    <scope>NUCLEOTIDE SEQUENCE [LARGE SCALE GENOMIC DNA]</scope>
    <source>
        <strain evidence="9">KCTC 42742</strain>
    </source>
</reference>
<dbReference type="SUPFAM" id="SSF52172">
    <property type="entry name" value="CheY-like"/>
    <property type="match status" value="1"/>
</dbReference>
<name>A0ABV7RCV7_9NEIS</name>
<dbReference type="CDD" id="cd17624">
    <property type="entry name" value="REC_OmpR_PmrA-like"/>
    <property type="match status" value="1"/>
</dbReference>
<organism evidence="8 9">
    <name type="scientific">Vogesella facilis</name>
    <dbReference type="NCBI Taxonomy" id="1655232"/>
    <lineage>
        <taxon>Bacteria</taxon>
        <taxon>Pseudomonadati</taxon>
        <taxon>Pseudomonadota</taxon>
        <taxon>Betaproteobacteria</taxon>
        <taxon>Neisseriales</taxon>
        <taxon>Chromobacteriaceae</taxon>
        <taxon>Vogesella</taxon>
    </lineage>
</organism>
<evidence type="ECO:0000259" key="6">
    <source>
        <dbReference type="PROSITE" id="PS50110"/>
    </source>
</evidence>
<evidence type="ECO:0000256" key="4">
    <source>
        <dbReference type="PROSITE-ProRule" id="PRU00169"/>
    </source>
</evidence>